<dbReference type="EMBL" id="JABVXQ010000004">
    <property type="protein sequence ID" value="KAF6114788.1"/>
    <property type="molecule type" value="Genomic_DNA"/>
</dbReference>
<evidence type="ECO:0000313" key="1">
    <source>
        <dbReference type="EMBL" id="KAF6114788.1"/>
    </source>
</evidence>
<organism evidence="1 2">
    <name type="scientific">Phyllostomus discolor</name>
    <name type="common">pale spear-nosed bat</name>
    <dbReference type="NCBI Taxonomy" id="89673"/>
    <lineage>
        <taxon>Eukaryota</taxon>
        <taxon>Metazoa</taxon>
        <taxon>Chordata</taxon>
        <taxon>Craniata</taxon>
        <taxon>Vertebrata</taxon>
        <taxon>Euteleostomi</taxon>
        <taxon>Mammalia</taxon>
        <taxon>Eutheria</taxon>
        <taxon>Laurasiatheria</taxon>
        <taxon>Chiroptera</taxon>
        <taxon>Yangochiroptera</taxon>
        <taxon>Phyllostomidae</taxon>
        <taxon>Phyllostominae</taxon>
        <taxon>Phyllostomus</taxon>
    </lineage>
</organism>
<proteinExistence type="predicted"/>
<gene>
    <name evidence="1" type="ORF">HJG60_010714</name>
</gene>
<evidence type="ECO:0000313" key="2">
    <source>
        <dbReference type="Proteomes" id="UP000664940"/>
    </source>
</evidence>
<reference evidence="1 2" key="1">
    <citation type="journal article" date="2020" name="Nature">
        <title>Six reference-quality genomes reveal evolution of bat adaptations.</title>
        <authorList>
            <person name="Jebb D."/>
            <person name="Huang Z."/>
            <person name="Pippel M."/>
            <person name="Hughes G.M."/>
            <person name="Lavrichenko K."/>
            <person name="Devanna P."/>
            <person name="Winkler S."/>
            <person name="Jermiin L.S."/>
            <person name="Skirmuntt E.C."/>
            <person name="Katzourakis A."/>
            <person name="Burkitt-Gray L."/>
            <person name="Ray D.A."/>
            <person name="Sullivan K.A.M."/>
            <person name="Roscito J.G."/>
            <person name="Kirilenko B.M."/>
            <person name="Davalos L.M."/>
            <person name="Corthals A.P."/>
            <person name="Power M.L."/>
            <person name="Jones G."/>
            <person name="Ransome R.D."/>
            <person name="Dechmann D.K.N."/>
            <person name="Locatelli A.G."/>
            <person name="Puechmaille S.J."/>
            <person name="Fedrigo O."/>
            <person name="Jarvis E.D."/>
            <person name="Hiller M."/>
            <person name="Vernes S.C."/>
            <person name="Myers E.W."/>
            <person name="Teeling E.C."/>
        </authorList>
    </citation>
    <scope>NUCLEOTIDE SEQUENCE [LARGE SCALE GENOMIC DNA]</scope>
    <source>
        <strain evidence="1">Bat1K_MPI-CBG_1</strain>
    </source>
</reference>
<sequence length="123" mass="13287">MLSPALCFPSCHPVLLLSRILPTAFASSRSLMVVRRKAGQAGPVPVPSPAGAWHATEMTQNRGKDKFCSFPSPFRCPLALPPPQDHPPHPLHSRRPISALSLLSNAVLLPCNSEGIVRSHINE</sequence>
<name>A0A834ANR5_9CHIR</name>
<dbReference type="Proteomes" id="UP000664940">
    <property type="component" value="Unassembled WGS sequence"/>
</dbReference>
<accession>A0A834ANR5</accession>
<protein>
    <submittedName>
        <fullName evidence="1">Uncharacterized protein</fullName>
    </submittedName>
</protein>
<comment type="caution">
    <text evidence="1">The sequence shown here is derived from an EMBL/GenBank/DDBJ whole genome shotgun (WGS) entry which is preliminary data.</text>
</comment>
<dbReference type="AlphaFoldDB" id="A0A834ANR5"/>